<dbReference type="Proteomes" id="UP001234178">
    <property type="component" value="Unassembled WGS sequence"/>
</dbReference>
<protein>
    <submittedName>
        <fullName evidence="2">Uncharacterized protein</fullName>
    </submittedName>
</protein>
<organism evidence="2 3">
    <name type="scientific">Daphnia magna</name>
    <dbReference type="NCBI Taxonomy" id="35525"/>
    <lineage>
        <taxon>Eukaryota</taxon>
        <taxon>Metazoa</taxon>
        <taxon>Ecdysozoa</taxon>
        <taxon>Arthropoda</taxon>
        <taxon>Crustacea</taxon>
        <taxon>Branchiopoda</taxon>
        <taxon>Diplostraca</taxon>
        <taxon>Cladocera</taxon>
        <taxon>Anomopoda</taxon>
        <taxon>Daphniidae</taxon>
        <taxon>Daphnia</taxon>
    </lineage>
</organism>
<sequence>MLETDHLLTVSNQRSNPNTNFLTYHQLGCHGLCLSEKVPFLAQLDELAPLVELAQLEELDHVRTCWISREVKSHFDQHLSIDNEMEVEDHEGGHKAERTGGSDARVMPHGGAESDNIIILGFPTDPMLHTPSF</sequence>
<proteinExistence type="predicted"/>
<evidence type="ECO:0000313" key="3">
    <source>
        <dbReference type="Proteomes" id="UP001234178"/>
    </source>
</evidence>
<feature type="region of interest" description="Disordered" evidence="1">
    <location>
        <begin position="86"/>
        <end position="105"/>
    </location>
</feature>
<comment type="caution">
    <text evidence="2">The sequence shown here is derived from an EMBL/GenBank/DDBJ whole genome shotgun (WGS) entry which is preliminary data.</text>
</comment>
<keyword evidence="3" id="KW-1185">Reference proteome</keyword>
<feature type="compositionally biased region" description="Basic and acidic residues" evidence="1">
    <location>
        <begin position="90"/>
        <end position="100"/>
    </location>
</feature>
<gene>
    <name evidence="2" type="ORF">OUZ56_029183</name>
</gene>
<name>A0ABR0B628_9CRUS</name>
<dbReference type="EMBL" id="JAOYFB010000040">
    <property type="protein sequence ID" value="KAK4037143.1"/>
    <property type="molecule type" value="Genomic_DNA"/>
</dbReference>
<evidence type="ECO:0000256" key="1">
    <source>
        <dbReference type="SAM" id="MobiDB-lite"/>
    </source>
</evidence>
<evidence type="ECO:0000313" key="2">
    <source>
        <dbReference type="EMBL" id="KAK4037143.1"/>
    </source>
</evidence>
<accession>A0ABR0B628</accession>
<reference evidence="2 3" key="1">
    <citation type="journal article" date="2023" name="Nucleic Acids Res.">
        <title>The hologenome of Daphnia magna reveals possible DNA methylation and microbiome-mediated evolution of the host genome.</title>
        <authorList>
            <person name="Chaturvedi A."/>
            <person name="Li X."/>
            <person name="Dhandapani V."/>
            <person name="Marshall H."/>
            <person name="Kissane S."/>
            <person name="Cuenca-Cambronero M."/>
            <person name="Asole G."/>
            <person name="Calvet F."/>
            <person name="Ruiz-Romero M."/>
            <person name="Marangio P."/>
            <person name="Guigo R."/>
            <person name="Rago D."/>
            <person name="Mirbahai L."/>
            <person name="Eastwood N."/>
            <person name="Colbourne J.K."/>
            <person name="Zhou J."/>
            <person name="Mallon E."/>
            <person name="Orsini L."/>
        </authorList>
    </citation>
    <scope>NUCLEOTIDE SEQUENCE [LARGE SCALE GENOMIC DNA]</scope>
    <source>
        <strain evidence="2">LRV0_1</strain>
    </source>
</reference>